<dbReference type="InterPro" id="IPR036909">
    <property type="entry name" value="Cyt_c-like_dom_sf"/>
</dbReference>
<evidence type="ECO:0000256" key="3">
    <source>
        <dbReference type="ARBA" id="ARBA00023004"/>
    </source>
</evidence>
<feature type="transmembrane region" description="Helical" evidence="5">
    <location>
        <begin position="6"/>
        <end position="24"/>
    </location>
</feature>
<dbReference type="GO" id="GO:0020037">
    <property type="term" value="F:heme binding"/>
    <property type="evidence" value="ECO:0007669"/>
    <property type="project" value="InterPro"/>
</dbReference>
<feature type="domain" description="Cytochrome c" evidence="6">
    <location>
        <begin position="42"/>
        <end position="119"/>
    </location>
</feature>
<dbReference type="AlphaFoldDB" id="A0A1U7PU87"/>
<evidence type="ECO:0000256" key="4">
    <source>
        <dbReference type="PROSITE-ProRule" id="PRU00433"/>
    </source>
</evidence>
<keyword evidence="5" id="KW-1133">Transmembrane helix</keyword>
<dbReference type="Pfam" id="PF13442">
    <property type="entry name" value="Cytochrome_CBB3"/>
    <property type="match status" value="1"/>
</dbReference>
<evidence type="ECO:0000259" key="6">
    <source>
        <dbReference type="PROSITE" id="PS51007"/>
    </source>
</evidence>
<keyword evidence="5" id="KW-0812">Transmembrane</keyword>
<evidence type="ECO:0000256" key="2">
    <source>
        <dbReference type="ARBA" id="ARBA00022723"/>
    </source>
</evidence>
<keyword evidence="1 4" id="KW-0349">Heme</keyword>
<evidence type="ECO:0000313" key="8">
    <source>
        <dbReference type="Proteomes" id="UP000187261"/>
    </source>
</evidence>
<reference evidence="8" key="1">
    <citation type="submission" date="2016-10" db="EMBL/GenBank/DDBJ databases">
        <authorList>
            <person name="Varghese N."/>
            <person name="Submissions S."/>
        </authorList>
    </citation>
    <scope>NUCLEOTIDE SEQUENCE [LARGE SCALE GENOMIC DNA]</scope>
    <source>
        <strain evidence="8">DSM 19482</strain>
    </source>
</reference>
<keyword evidence="5" id="KW-0472">Membrane</keyword>
<dbReference type="Proteomes" id="UP000187261">
    <property type="component" value="Unassembled WGS sequence"/>
</dbReference>
<dbReference type="InterPro" id="IPR009056">
    <property type="entry name" value="Cyt_c-like_dom"/>
</dbReference>
<proteinExistence type="predicted"/>
<keyword evidence="8" id="KW-1185">Reference proteome</keyword>
<dbReference type="Gene3D" id="1.10.760.10">
    <property type="entry name" value="Cytochrome c-like domain"/>
    <property type="match status" value="1"/>
</dbReference>
<dbReference type="PROSITE" id="PS51007">
    <property type="entry name" value="CYTC"/>
    <property type="match status" value="1"/>
</dbReference>
<gene>
    <name evidence="7" type="ORF">SAMN05660493_00200</name>
</gene>
<keyword evidence="3 4" id="KW-0408">Iron</keyword>
<name>A0A1U7PU87_9FLAO</name>
<evidence type="ECO:0000256" key="5">
    <source>
        <dbReference type="SAM" id="Phobius"/>
    </source>
</evidence>
<dbReference type="SUPFAM" id="SSF46626">
    <property type="entry name" value="Cytochrome c"/>
    <property type="match status" value="1"/>
</dbReference>
<protein>
    <submittedName>
        <fullName evidence="7">Nitric oxide reductase subunit C</fullName>
    </submittedName>
</protein>
<dbReference type="EMBL" id="FTPU01000002">
    <property type="protein sequence ID" value="SIT95553.1"/>
    <property type="molecule type" value="Genomic_DNA"/>
</dbReference>
<dbReference type="GO" id="GO:0009055">
    <property type="term" value="F:electron transfer activity"/>
    <property type="evidence" value="ECO:0007669"/>
    <property type="project" value="InterPro"/>
</dbReference>
<sequence length="147" mass="17120">MRPAGMNKYYTGIFLIMMLIYVFYNKEIYTEKSDYDNFRLSEKALKGERLWLENNCNACHQLYGLGGYLGPDLTNVTSNAGKSSEYLKVMMISGVRSMPKFEFSPLQQDQILQFLKEVDKTGYYPNKKAVVNYSGWVQYQKKVINEK</sequence>
<organism evidence="7 8">
    <name type="scientific">Epilithonimonas bovis DSM 19482</name>
    <dbReference type="NCBI Taxonomy" id="1121284"/>
    <lineage>
        <taxon>Bacteria</taxon>
        <taxon>Pseudomonadati</taxon>
        <taxon>Bacteroidota</taxon>
        <taxon>Flavobacteriia</taxon>
        <taxon>Flavobacteriales</taxon>
        <taxon>Weeksellaceae</taxon>
        <taxon>Chryseobacterium group</taxon>
        <taxon>Epilithonimonas</taxon>
    </lineage>
</organism>
<dbReference type="STRING" id="1121284.SAMN05660493_00200"/>
<evidence type="ECO:0000313" key="7">
    <source>
        <dbReference type="EMBL" id="SIT95553.1"/>
    </source>
</evidence>
<keyword evidence="2 4" id="KW-0479">Metal-binding</keyword>
<dbReference type="GO" id="GO:0046872">
    <property type="term" value="F:metal ion binding"/>
    <property type="evidence" value="ECO:0007669"/>
    <property type="project" value="UniProtKB-KW"/>
</dbReference>
<evidence type="ECO:0000256" key="1">
    <source>
        <dbReference type="ARBA" id="ARBA00022617"/>
    </source>
</evidence>
<accession>A0A1U7PU87</accession>